<name>A0A2A5JGQ4_RHOSG</name>
<accession>A0A7I8AYP1</accession>
<dbReference type="InterPro" id="IPR036188">
    <property type="entry name" value="FAD/NAD-bd_sf"/>
</dbReference>
<dbReference type="PANTHER" id="PTHR43557:SF2">
    <property type="entry name" value="RIESKE DOMAIN-CONTAINING PROTEIN-RELATED"/>
    <property type="match status" value="1"/>
</dbReference>
<dbReference type="InterPro" id="IPR016156">
    <property type="entry name" value="FAD/NAD-linked_Rdtase_dimer_sf"/>
</dbReference>
<dbReference type="InterPro" id="IPR023753">
    <property type="entry name" value="FAD/NAD-binding_dom"/>
</dbReference>
<dbReference type="RefSeq" id="WP_064688611.1">
    <property type="nucleotide sequence ID" value="NZ_AP023172.1"/>
</dbReference>
<dbReference type="PRINTS" id="PR00368">
    <property type="entry name" value="FADPNR"/>
</dbReference>
<evidence type="ECO:0000256" key="3">
    <source>
        <dbReference type="ARBA" id="ARBA00022827"/>
    </source>
</evidence>
<reference evidence="5 6" key="1">
    <citation type="submission" date="2017-07" db="EMBL/GenBank/DDBJ databases">
        <title>Draft sequence of Rhodococcus enclensis 23b-28.</title>
        <authorList>
            <person name="Besaury L."/>
            <person name="Sancelme M."/>
            <person name="Amato P."/>
            <person name="Lallement A."/>
            <person name="Delort A.-M."/>
        </authorList>
    </citation>
    <scope>NUCLEOTIDE SEQUENCE [LARGE SCALE GENOMIC DNA]</scope>
    <source>
        <strain evidence="5 6">23b-28</strain>
    </source>
</reference>
<keyword evidence="3" id="KW-0274">FAD</keyword>
<dbReference type="SUPFAM" id="SSF51905">
    <property type="entry name" value="FAD/NAD(P)-binding domain"/>
    <property type="match status" value="2"/>
</dbReference>
<dbReference type="Gene3D" id="3.50.50.60">
    <property type="entry name" value="FAD/NAD(P)-binding domain"/>
    <property type="match status" value="2"/>
</dbReference>
<keyword evidence="2" id="KW-0285">Flavoprotein</keyword>
<evidence type="ECO:0000256" key="1">
    <source>
        <dbReference type="ARBA" id="ARBA00001974"/>
    </source>
</evidence>
<dbReference type="Pfam" id="PF07992">
    <property type="entry name" value="Pyr_redox_2"/>
    <property type="match status" value="1"/>
</dbReference>
<dbReference type="GO" id="GO:0016651">
    <property type="term" value="F:oxidoreductase activity, acting on NAD(P)H"/>
    <property type="evidence" value="ECO:0007669"/>
    <property type="project" value="TreeGrafter"/>
</dbReference>
<evidence type="ECO:0000313" key="5">
    <source>
        <dbReference type="EMBL" id="PCK28735.1"/>
    </source>
</evidence>
<evidence type="ECO:0000256" key="4">
    <source>
        <dbReference type="ARBA" id="ARBA00023002"/>
    </source>
</evidence>
<keyword evidence="4" id="KW-0560">Oxidoreductase</keyword>
<evidence type="ECO:0000313" key="6">
    <source>
        <dbReference type="Proteomes" id="UP000230886"/>
    </source>
</evidence>
<dbReference type="GeneID" id="64138778"/>
<dbReference type="GO" id="GO:0005737">
    <property type="term" value="C:cytoplasm"/>
    <property type="evidence" value="ECO:0007669"/>
    <property type="project" value="TreeGrafter"/>
</dbReference>
<sequence>MTAVSEPDTRTVVIVGTGIAGSGAAQALRKEGFGGSIILIGSEPEEPYRRPALSKELLSGKASFDRVRLRPSTFWNEQGIDLRIGATVTSIDTDSRTVLLADGDSIDYDVLILATGGRSRRLENEDSERVHYLRDIADMRRLQSQLIEGSSLLVVGGGLIGSEVASTARDLGCSVQVLEAQPVPLSRLLPPSIAEKIAALHVSAGVALQTGVDLETLTTGADGVAARARDGREWTADLAVVAIGSLPDTDVAAAAGIAVDNGISVDGYLRTSVVDVYAIGDVANVPNGFLGGMHRGEHWNTAQDHAVAVAKTIVGKEEPFESVPWSWSNQFGRNLQVAGWPGADDTVIVRGDLDSYDFTAICMRDGNIVGAVSVGRPKDIRAVRTLIERSPDISADVLADTNRDLTELAAGLVASPVL</sequence>
<accession>A0A2A5JGQ4</accession>
<proteinExistence type="predicted"/>
<dbReference type="PANTHER" id="PTHR43557">
    <property type="entry name" value="APOPTOSIS-INDUCING FACTOR 1"/>
    <property type="match status" value="1"/>
</dbReference>
<dbReference type="EMBL" id="NOVD01000002">
    <property type="protein sequence ID" value="PCK28735.1"/>
    <property type="molecule type" value="Genomic_DNA"/>
</dbReference>
<dbReference type="Proteomes" id="UP000230886">
    <property type="component" value="Unassembled WGS sequence"/>
</dbReference>
<organism evidence="5 6">
    <name type="scientific">Rhodococcus qingshengii</name>
    <dbReference type="NCBI Taxonomy" id="334542"/>
    <lineage>
        <taxon>Bacteria</taxon>
        <taxon>Bacillati</taxon>
        <taxon>Actinomycetota</taxon>
        <taxon>Actinomycetes</taxon>
        <taxon>Mycobacteriales</taxon>
        <taxon>Nocardiaceae</taxon>
        <taxon>Rhodococcus</taxon>
        <taxon>Rhodococcus erythropolis group</taxon>
    </lineage>
</organism>
<dbReference type="AlphaFoldDB" id="A0A2A5JGQ4"/>
<protein>
    <submittedName>
        <fullName evidence="5">FAD-dependent oxidoreductase</fullName>
    </submittedName>
</protein>
<evidence type="ECO:0000256" key="2">
    <source>
        <dbReference type="ARBA" id="ARBA00022630"/>
    </source>
</evidence>
<dbReference type="Gene3D" id="3.30.390.30">
    <property type="match status" value="1"/>
</dbReference>
<dbReference type="InterPro" id="IPR050446">
    <property type="entry name" value="FAD-oxidoreductase/Apoptosis"/>
</dbReference>
<comment type="caution">
    <text evidence="5">The sequence shown here is derived from an EMBL/GenBank/DDBJ whole genome shotgun (WGS) entry which is preliminary data.</text>
</comment>
<dbReference type="SUPFAM" id="SSF55424">
    <property type="entry name" value="FAD/NAD-linked reductases, dimerisation (C-terminal) domain"/>
    <property type="match status" value="1"/>
</dbReference>
<comment type="cofactor">
    <cofactor evidence="1">
        <name>FAD</name>
        <dbReference type="ChEBI" id="CHEBI:57692"/>
    </cofactor>
</comment>
<gene>
    <name evidence="5" type="ORF">CHR55_05355</name>
</gene>
<dbReference type="PRINTS" id="PR00411">
    <property type="entry name" value="PNDRDTASEI"/>
</dbReference>
<dbReference type="Pfam" id="PF14759">
    <property type="entry name" value="Reductase_C"/>
    <property type="match status" value="1"/>
</dbReference>
<dbReference type="InterPro" id="IPR028202">
    <property type="entry name" value="Reductase_C"/>
</dbReference>